<name>A0AAW1MUQ7_SAPOF</name>
<keyword evidence="3" id="KW-1185">Reference proteome</keyword>
<keyword evidence="1" id="KW-0732">Signal</keyword>
<feature type="chain" id="PRO_5043654395" evidence="1">
    <location>
        <begin position="19"/>
        <end position="79"/>
    </location>
</feature>
<reference evidence="2" key="1">
    <citation type="submission" date="2024-03" db="EMBL/GenBank/DDBJ databases">
        <title>WGS assembly of Saponaria officinalis var. Norfolk2.</title>
        <authorList>
            <person name="Jenkins J."/>
            <person name="Shu S."/>
            <person name="Grimwood J."/>
            <person name="Barry K."/>
            <person name="Goodstein D."/>
            <person name="Schmutz J."/>
            <person name="Leebens-Mack J."/>
            <person name="Osbourn A."/>
        </authorList>
    </citation>
    <scope>NUCLEOTIDE SEQUENCE [LARGE SCALE GENOMIC DNA]</scope>
    <source>
        <strain evidence="2">JIC</strain>
    </source>
</reference>
<proteinExistence type="predicted"/>
<gene>
    <name evidence="2" type="ORF">RND81_02G193000</name>
</gene>
<dbReference type="Proteomes" id="UP001443914">
    <property type="component" value="Unassembled WGS sequence"/>
</dbReference>
<sequence length="79" mass="8859">MEKLMILCLLFFICPLSAKLSPFDNFGPENLIVSLNLFPQKSVNIIDTDASNNGSLPQSGPRLVERKFHPFPTRIPRSS</sequence>
<comment type="caution">
    <text evidence="2">The sequence shown here is derived from an EMBL/GenBank/DDBJ whole genome shotgun (WGS) entry which is preliminary data.</text>
</comment>
<accession>A0AAW1MUQ7</accession>
<dbReference type="AlphaFoldDB" id="A0AAW1MUQ7"/>
<evidence type="ECO:0000256" key="1">
    <source>
        <dbReference type="SAM" id="SignalP"/>
    </source>
</evidence>
<organism evidence="2 3">
    <name type="scientific">Saponaria officinalis</name>
    <name type="common">Common soapwort</name>
    <name type="synonym">Lychnis saponaria</name>
    <dbReference type="NCBI Taxonomy" id="3572"/>
    <lineage>
        <taxon>Eukaryota</taxon>
        <taxon>Viridiplantae</taxon>
        <taxon>Streptophyta</taxon>
        <taxon>Embryophyta</taxon>
        <taxon>Tracheophyta</taxon>
        <taxon>Spermatophyta</taxon>
        <taxon>Magnoliopsida</taxon>
        <taxon>eudicotyledons</taxon>
        <taxon>Gunneridae</taxon>
        <taxon>Pentapetalae</taxon>
        <taxon>Caryophyllales</taxon>
        <taxon>Caryophyllaceae</taxon>
        <taxon>Caryophylleae</taxon>
        <taxon>Saponaria</taxon>
    </lineage>
</organism>
<dbReference type="EMBL" id="JBDFQZ010000002">
    <property type="protein sequence ID" value="KAK9750390.1"/>
    <property type="molecule type" value="Genomic_DNA"/>
</dbReference>
<protein>
    <submittedName>
        <fullName evidence="2">Uncharacterized protein</fullName>
    </submittedName>
</protein>
<evidence type="ECO:0000313" key="3">
    <source>
        <dbReference type="Proteomes" id="UP001443914"/>
    </source>
</evidence>
<evidence type="ECO:0000313" key="2">
    <source>
        <dbReference type="EMBL" id="KAK9750390.1"/>
    </source>
</evidence>
<feature type="signal peptide" evidence="1">
    <location>
        <begin position="1"/>
        <end position="18"/>
    </location>
</feature>